<evidence type="ECO:0000313" key="2">
    <source>
        <dbReference type="Proteomes" id="UP001362899"/>
    </source>
</evidence>
<keyword evidence="2" id="KW-1185">Reference proteome</keyword>
<gene>
    <name evidence="1" type="ORF">DASB73_039830</name>
</gene>
<name>A0AAV5RNB9_STABA</name>
<proteinExistence type="predicted"/>
<reference evidence="1 2" key="1">
    <citation type="journal article" date="2023" name="Elife">
        <title>Identification of key yeast species and microbe-microbe interactions impacting larval growth of Drosophila in the wild.</title>
        <authorList>
            <person name="Mure A."/>
            <person name="Sugiura Y."/>
            <person name="Maeda R."/>
            <person name="Honda K."/>
            <person name="Sakurai N."/>
            <person name="Takahashi Y."/>
            <person name="Watada M."/>
            <person name="Katoh T."/>
            <person name="Gotoh A."/>
            <person name="Gotoh Y."/>
            <person name="Taniguchi I."/>
            <person name="Nakamura K."/>
            <person name="Hayashi T."/>
            <person name="Katayama T."/>
            <person name="Uemura T."/>
            <person name="Hattori Y."/>
        </authorList>
    </citation>
    <scope>NUCLEOTIDE SEQUENCE [LARGE SCALE GENOMIC DNA]</scope>
    <source>
        <strain evidence="1 2">SB-73</strain>
    </source>
</reference>
<sequence length="116" mass="14136">MSQIMDEFVAKSKSVESLRRELETLRSDTSYDCRIEEMLKHFDTETSLIKSSFEAKLRNRERKYNQNCKRMEIRYAKEFSDLDTELARMEQDEKTFFVKMFDKVLKKKYHAYHKVK</sequence>
<dbReference type="EMBL" id="BTGC01000008">
    <property type="protein sequence ID" value="GMM53020.1"/>
    <property type="molecule type" value="Genomic_DNA"/>
</dbReference>
<organism evidence="1 2">
    <name type="scientific">Starmerella bacillaris</name>
    <name type="common">Yeast</name>
    <name type="synonym">Candida zemplinina</name>
    <dbReference type="NCBI Taxonomy" id="1247836"/>
    <lineage>
        <taxon>Eukaryota</taxon>
        <taxon>Fungi</taxon>
        <taxon>Dikarya</taxon>
        <taxon>Ascomycota</taxon>
        <taxon>Saccharomycotina</taxon>
        <taxon>Dipodascomycetes</taxon>
        <taxon>Dipodascales</taxon>
        <taxon>Trichomonascaceae</taxon>
        <taxon>Starmerella</taxon>
    </lineage>
</organism>
<protein>
    <submittedName>
        <fullName evidence="1">Uncharacterized protein</fullName>
    </submittedName>
</protein>
<dbReference type="Proteomes" id="UP001362899">
    <property type="component" value="Unassembled WGS sequence"/>
</dbReference>
<comment type="caution">
    <text evidence="1">The sequence shown here is derived from an EMBL/GenBank/DDBJ whole genome shotgun (WGS) entry which is preliminary data.</text>
</comment>
<accession>A0AAV5RNB9</accession>
<dbReference type="AlphaFoldDB" id="A0AAV5RNB9"/>
<evidence type="ECO:0000313" key="1">
    <source>
        <dbReference type="EMBL" id="GMM53020.1"/>
    </source>
</evidence>